<dbReference type="GO" id="GO:0006784">
    <property type="term" value="P:heme A biosynthetic process"/>
    <property type="evidence" value="ECO:0007669"/>
    <property type="project" value="InterPro"/>
</dbReference>
<gene>
    <name evidence="13" type="ORF">FBUS_11425</name>
</gene>
<dbReference type="GO" id="GO:0120547">
    <property type="term" value="F:heme A synthase activity"/>
    <property type="evidence" value="ECO:0007669"/>
    <property type="project" value="UniProtKB-EC"/>
</dbReference>
<feature type="transmembrane region" description="Helical" evidence="12">
    <location>
        <begin position="35"/>
        <end position="56"/>
    </location>
</feature>
<comment type="caution">
    <text evidence="13">The sequence shown here is derived from an EMBL/GenBank/DDBJ whole genome shotgun (WGS) entry which is preliminary data.</text>
</comment>
<evidence type="ECO:0000313" key="13">
    <source>
        <dbReference type="EMBL" id="KAA0187093.1"/>
    </source>
</evidence>
<dbReference type="Proteomes" id="UP000728185">
    <property type="component" value="Unassembled WGS sequence"/>
</dbReference>
<dbReference type="InterPro" id="IPR003780">
    <property type="entry name" value="COX15/CtaA_fam"/>
</dbReference>
<evidence type="ECO:0000256" key="7">
    <source>
        <dbReference type="ARBA" id="ARBA00023004"/>
    </source>
</evidence>
<keyword evidence="9 12" id="KW-0472">Membrane</keyword>
<comment type="cofactor">
    <cofactor evidence="1">
        <name>heme b</name>
        <dbReference type="ChEBI" id="CHEBI:60344"/>
    </cofactor>
</comment>
<dbReference type="AlphaFoldDB" id="A0A8E0RP57"/>
<proteinExistence type="predicted"/>
<dbReference type="InterPro" id="IPR023754">
    <property type="entry name" value="HemeA_Synthase_type2"/>
</dbReference>
<dbReference type="PANTHER" id="PTHR23289">
    <property type="entry name" value="CYTOCHROME C OXIDASE ASSEMBLY PROTEIN COX15"/>
    <property type="match status" value="1"/>
</dbReference>
<feature type="transmembrane region" description="Helical" evidence="12">
    <location>
        <begin position="68"/>
        <end position="89"/>
    </location>
</feature>
<evidence type="ECO:0000256" key="5">
    <source>
        <dbReference type="ARBA" id="ARBA00022989"/>
    </source>
</evidence>
<evidence type="ECO:0000256" key="1">
    <source>
        <dbReference type="ARBA" id="ARBA00001970"/>
    </source>
</evidence>
<evidence type="ECO:0000256" key="4">
    <source>
        <dbReference type="ARBA" id="ARBA00022723"/>
    </source>
</evidence>
<name>A0A8E0RP57_9TREM</name>
<dbReference type="EMBL" id="LUCM01009355">
    <property type="protein sequence ID" value="KAA0187093.1"/>
    <property type="molecule type" value="Genomic_DNA"/>
</dbReference>
<organism evidence="13 14">
    <name type="scientific">Fasciolopsis buskii</name>
    <dbReference type="NCBI Taxonomy" id="27845"/>
    <lineage>
        <taxon>Eukaryota</taxon>
        <taxon>Metazoa</taxon>
        <taxon>Spiralia</taxon>
        <taxon>Lophotrochozoa</taxon>
        <taxon>Platyhelminthes</taxon>
        <taxon>Trematoda</taxon>
        <taxon>Digenea</taxon>
        <taxon>Plagiorchiida</taxon>
        <taxon>Echinostomata</taxon>
        <taxon>Echinostomatoidea</taxon>
        <taxon>Fasciolidae</taxon>
        <taxon>Fasciolopsis</taxon>
    </lineage>
</organism>
<evidence type="ECO:0000313" key="14">
    <source>
        <dbReference type="Proteomes" id="UP000728185"/>
    </source>
</evidence>
<keyword evidence="4" id="KW-0479">Metal-binding</keyword>
<comment type="subcellular location">
    <subcellularLocation>
        <location evidence="2">Membrane</location>
        <topology evidence="2">Multi-pass membrane protein</topology>
    </subcellularLocation>
</comment>
<keyword evidence="6" id="KW-0560">Oxidoreductase</keyword>
<dbReference type="GO" id="GO:0016653">
    <property type="term" value="F:oxidoreductase activity, acting on NAD(P)H, heme protein as acceptor"/>
    <property type="evidence" value="ECO:0007669"/>
    <property type="project" value="TreeGrafter"/>
</dbReference>
<evidence type="ECO:0000256" key="10">
    <source>
        <dbReference type="ARBA" id="ARBA00044501"/>
    </source>
</evidence>
<keyword evidence="14" id="KW-1185">Reference proteome</keyword>
<keyword evidence="5 12" id="KW-1133">Transmembrane helix</keyword>
<dbReference type="GO" id="GO:0005743">
    <property type="term" value="C:mitochondrial inner membrane"/>
    <property type="evidence" value="ECO:0007669"/>
    <property type="project" value="TreeGrafter"/>
</dbReference>
<evidence type="ECO:0000256" key="6">
    <source>
        <dbReference type="ARBA" id="ARBA00023002"/>
    </source>
</evidence>
<evidence type="ECO:0000256" key="2">
    <source>
        <dbReference type="ARBA" id="ARBA00004141"/>
    </source>
</evidence>
<comment type="pathway">
    <text evidence="10">Porphyrin-containing compound metabolism; heme A biosynthesis; heme A from heme O: step 1/1.</text>
</comment>
<keyword evidence="3 12" id="KW-0812">Transmembrane</keyword>
<dbReference type="OrthoDB" id="1726137at2759"/>
<feature type="transmembrane region" description="Helical" evidence="12">
    <location>
        <begin position="95"/>
        <end position="118"/>
    </location>
</feature>
<dbReference type="Pfam" id="PF02628">
    <property type="entry name" value="COX15-CtaA"/>
    <property type="match status" value="1"/>
</dbReference>
<keyword evidence="8" id="KW-0350">Heme biosynthesis</keyword>
<sequence>MADRWVPADLVTPRYGSTMANLMNNPTGVQFMHRMLAYTTVVSATALWAVVMRTGLAATGPRIRMAAHLVLATAIGQSALGVLTLLHYVPVSLGAMHQGGSLVLFTSLMWLMHCLSAVPK</sequence>
<evidence type="ECO:0000256" key="12">
    <source>
        <dbReference type="SAM" id="Phobius"/>
    </source>
</evidence>
<dbReference type="PANTHER" id="PTHR23289:SF2">
    <property type="entry name" value="CYTOCHROME C OXIDASE ASSEMBLY PROTEIN COX15 HOMOLOG"/>
    <property type="match status" value="1"/>
</dbReference>
<dbReference type="GO" id="GO:0046872">
    <property type="term" value="F:metal ion binding"/>
    <property type="evidence" value="ECO:0007669"/>
    <property type="project" value="UniProtKB-KW"/>
</dbReference>
<reference evidence="13" key="1">
    <citation type="submission" date="2019-05" db="EMBL/GenBank/DDBJ databases">
        <title>Annotation for the trematode Fasciolopsis buski.</title>
        <authorList>
            <person name="Choi Y.-J."/>
        </authorList>
    </citation>
    <scope>NUCLEOTIDE SEQUENCE</scope>
    <source>
        <strain evidence="13">HT</strain>
        <tissue evidence="13">Whole worm</tissue>
    </source>
</reference>
<accession>A0A8E0RP57</accession>
<keyword evidence="7" id="KW-0408">Iron</keyword>
<evidence type="ECO:0000256" key="9">
    <source>
        <dbReference type="ARBA" id="ARBA00023136"/>
    </source>
</evidence>
<evidence type="ECO:0000256" key="8">
    <source>
        <dbReference type="ARBA" id="ARBA00023133"/>
    </source>
</evidence>
<evidence type="ECO:0000256" key="11">
    <source>
        <dbReference type="ARBA" id="ARBA00048044"/>
    </source>
</evidence>
<comment type="catalytic activity">
    <reaction evidence="11">
        <text>Fe(II)-heme o + 2 A + H2O = Fe(II)-heme a + 2 AH2</text>
        <dbReference type="Rhea" id="RHEA:63388"/>
        <dbReference type="ChEBI" id="CHEBI:13193"/>
        <dbReference type="ChEBI" id="CHEBI:15377"/>
        <dbReference type="ChEBI" id="CHEBI:17499"/>
        <dbReference type="ChEBI" id="CHEBI:60530"/>
        <dbReference type="ChEBI" id="CHEBI:61715"/>
        <dbReference type="EC" id="1.17.99.9"/>
    </reaction>
    <physiologicalReaction direction="left-to-right" evidence="11">
        <dbReference type="Rhea" id="RHEA:63389"/>
    </physiologicalReaction>
</comment>
<evidence type="ECO:0000256" key="3">
    <source>
        <dbReference type="ARBA" id="ARBA00022692"/>
    </source>
</evidence>
<protein>
    <submittedName>
        <fullName evidence="13">Putative Cytochrome C oxidase assembly protein cox15</fullName>
    </submittedName>
</protein>